<keyword evidence="3" id="KW-0560">Oxidoreductase</keyword>
<proteinExistence type="inferred from homology"/>
<comment type="caution">
    <text evidence="5">The sequence shown here is derived from an EMBL/GenBank/DDBJ whole genome shotgun (WGS) entry which is preliminary data.</text>
</comment>
<dbReference type="SUPFAM" id="SSF51735">
    <property type="entry name" value="NAD(P)-binding Rossmann-fold domains"/>
    <property type="match status" value="1"/>
</dbReference>
<dbReference type="PANTHER" id="PTHR47706">
    <property type="entry name" value="NMRA-LIKE FAMILY PROTEIN"/>
    <property type="match status" value="1"/>
</dbReference>
<feature type="domain" description="NAD(P)-binding" evidence="4">
    <location>
        <begin position="8"/>
        <end position="146"/>
    </location>
</feature>
<comment type="similarity">
    <text evidence="1">Belongs to the NmrA-type oxidoreductase family. Isoflavone reductase subfamily.</text>
</comment>
<gene>
    <name evidence="5" type="ORF">NW755_014440</name>
</gene>
<evidence type="ECO:0000313" key="6">
    <source>
        <dbReference type="Proteomes" id="UP001152087"/>
    </source>
</evidence>
<dbReference type="Gene3D" id="3.90.25.10">
    <property type="entry name" value="UDP-galactose 4-epimerase, domain 1"/>
    <property type="match status" value="1"/>
</dbReference>
<name>A0A9W8UUK9_9HYPO</name>
<evidence type="ECO:0000259" key="4">
    <source>
        <dbReference type="Pfam" id="PF13460"/>
    </source>
</evidence>
<keyword evidence="6" id="KW-1185">Reference proteome</keyword>
<dbReference type="InterPro" id="IPR051609">
    <property type="entry name" value="NmrA/Isoflavone_reductase-like"/>
</dbReference>
<dbReference type="Gene3D" id="3.40.50.720">
    <property type="entry name" value="NAD(P)-binding Rossmann-like Domain"/>
    <property type="match status" value="1"/>
</dbReference>
<organism evidence="5 6">
    <name type="scientific">Fusarium falciforme</name>
    <dbReference type="NCBI Taxonomy" id="195108"/>
    <lineage>
        <taxon>Eukaryota</taxon>
        <taxon>Fungi</taxon>
        <taxon>Dikarya</taxon>
        <taxon>Ascomycota</taxon>
        <taxon>Pezizomycotina</taxon>
        <taxon>Sordariomycetes</taxon>
        <taxon>Hypocreomycetidae</taxon>
        <taxon>Hypocreales</taxon>
        <taxon>Nectriaceae</taxon>
        <taxon>Fusarium</taxon>
        <taxon>Fusarium solani species complex</taxon>
    </lineage>
</organism>
<dbReference type="InterPro" id="IPR036291">
    <property type="entry name" value="NAD(P)-bd_dom_sf"/>
</dbReference>
<keyword evidence="2" id="KW-0521">NADP</keyword>
<dbReference type="Pfam" id="PF13460">
    <property type="entry name" value="NAD_binding_10"/>
    <property type="match status" value="1"/>
</dbReference>
<dbReference type="AlphaFoldDB" id="A0A9W8UUK9"/>
<dbReference type="EMBL" id="JAOQAV010000195">
    <property type="protein sequence ID" value="KAJ4176388.1"/>
    <property type="molecule type" value="Genomic_DNA"/>
</dbReference>
<evidence type="ECO:0000256" key="1">
    <source>
        <dbReference type="ARBA" id="ARBA00005725"/>
    </source>
</evidence>
<dbReference type="PANTHER" id="PTHR47706:SF4">
    <property type="entry name" value="NMRA-LIKE DOMAIN-CONTAINING PROTEIN"/>
    <property type="match status" value="1"/>
</dbReference>
<reference evidence="5" key="1">
    <citation type="submission" date="2022-09" db="EMBL/GenBank/DDBJ databases">
        <title>Fusarium specimens isolated from Avocado Roots.</title>
        <authorList>
            <person name="Stajich J."/>
            <person name="Roper C."/>
            <person name="Heimlech-Rivalta G."/>
        </authorList>
    </citation>
    <scope>NUCLEOTIDE SEQUENCE</scope>
    <source>
        <strain evidence="5">A02</strain>
    </source>
</reference>
<evidence type="ECO:0000313" key="5">
    <source>
        <dbReference type="EMBL" id="KAJ4176388.1"/>
    </source>
</evidence>
<dbReference type="GO" id="GO:0016491">
    <property type="term" value="F:oxidoreductase activity"/>
    <property type="evidence" value="ECO:0007669"/>
    <property type="project" value="UniProtKB-KW"/>
</dbReference>
<accession>A0A9W8UUK9</accession>
<dbReference type="InterPro" id="IPR016040">
    <property type="entry name" value="NAD(P)-bd_dom"/>
</dbReference>
<dbReference type="Proteomes" id="UP001152087">
    <property type="component" value="Unassembled WGS sequence"/>
</dbReference>
<evidence type="ECO:0000256" key="2">
    <source>
        <dbReference type="ARBA" id="ARBA00022857"/>
    </source>
</evidence>
<protein>
    <recommendedName>
        <fullName evidence="4">NAD(P)-binding domain-containing protein</fullName>
    </recommendedName>
</protein>
<sequence length="313" mass="34860">MPGVAVAGGLGQLGQAIVDALLSNGNYNVLVLTRKVPTVTESEINASVIAVDYNNIDALASILETHQVQIVISAIDTLNGSAPELSLIQAAEKSATTKRYVSSFWAHDYPDEFKEYFFARPKYDALKVLDATSLEYTAFRIGWFIDYYVAPYVKSHIRPEGLFVDMENNAAAIPGSGTAPAVFTHSLDVARFVVAYLQLPKWEKSAYILGDRLTWNEFVQIAEDVKGVKFRVTYDSESSLEAGEITELPAHRRLYEHVPKERIQTILSIYGRDFAMGGFNFDPLLLVNDLFPSIKAKTVRELVEEAWGKKPAW</sequence>
<evidence type="ECO:0000256" key="3">
    <source>
        <dbReference type="ARBA" id="ARBA00023002"/>
    </source>
</evidence>
<dbReference type="OrthoDB" id="419598at2759"/>